<proteinExistence type="predicted"/>
<reference evidence="1" key="1">
    <citation type="journal article" date="2015" name="Nature">
        <title>Complex archaea that bridge the gap between prokaryotes and eukaryotes.</title>
        <authorList>
            <person name="Spang A."/>
            <person name="Saw J.H."/>
            <person name="Jorgensen S.L."/>
            <person name="Zaremba-Niedzwiedzka K."/>
            <person name="Martijn J."/>
            <person name="Lind A.E."/>
            <person name="van Eijk R."/>
            <person name="Schleper C."/>
            <person name="Guy L."/>
            <person name="Ettema T.J."/>
        </authorList>
    </citation>
    <scope>NUCLEOTIDE SEQUENCE</scope>
</reference>
<dbReference type="EMBL" id="LAZR01034682">
    <property type="protein sequence ID" value="KKL44645.1"/>
    <property type="molecule type" value="Genomic_DNA"/>
</dbReference>
<protein>
    <submittedName>
        <fullName evidence="1">Uncharacterized protein</fullName>
    </submittedName>
</protein>
<sequence>MVFNRRGLLGGAAAMFAGFTLPTINAVCAPPKRKAILWVIFIAGSARSSANFAQFEVGRKSAEDAGFKCLDSIHSMRERSKFLAYKEVDENYARKEEKITVCDPTNSDLQGIAEGVVALWIEVS</sequence>
<dbReference type="InterPro" id="IPR006311">
    <property type="entry name" value="TAT_signal"/>
</dbReference>
<evidence type="ECO:0000313" key="1">
    <source>
        <dbReference type="EMBL" id="KKL44645.1"/>
    </source>
</evidence>
<comment type="caution">
    <text evidence="1">The sequence shown here is derived from an EMBL/GenBank/DDBJ whole genome shotgun (WGS) entry which is preliminary data.</text>
</comment>
<dbReference type="AlphaFoldDB" id="A0A0F9EIB4"/>
<dbReference type="PROSITE" id="PS51318">
    <property type="entry name" value="TAT"/>
    <property type="match status" value="1"/>
</dbReference>
<accession>A0A0F9EIB4</accession>
<organism evidence="1">
    <name type="scientific">marine sediment metagenome</name>
    <dbReference type="NCBI Taxonomy" id="412755"/>
    <lineage>
        <taxon>unclassified sequences</taxon>
        <taxon>metagenomes</taxon>
        <taxon>ecological metagenomes</taxon>
    </lineage>
</organism>
<name>A0A0F9EIB4_9ZZZZ</name>
<gene>
    <name evidence="1" type="ORF">LCGC14_2363600</name>
</gene>